<name>A0A069QG40_HOYLO</name>
<dbReference type="Proteomes" id="UP000027442">
    <property type="component" value="Unassembled WGS sequence"/>
</dbReference>
<organism evidence="1 2">
    <name type="scientific">Hoylesella loescheii DSM 19665 = JCM 12249 = ATCC 15930</name>
    <dbReference type="NCBI Taxonomy" id="1122985"/>
    <lineage>
        <taxon>Bacteria</taxon>
        <taxon>Pseudomonadati</taxon>
        <taxon>Bacteroidota</taxon>
        <taxon>Bacteroidia</taxon>
        <taxon>Bacteroidales</taxon>
        <taxon>Prevotellaceae</taxon>
        <taxon>Hoylesella</taxon>
    </lineage>
</organism>
<dbReference type="GO" id="GO:0016491">
    <property type="term" value="F:oxidoreductase activity"/>
    <property type="evidence" value="ECO:0007669"/>
    <property type="project" value="InterPro"/>
</dbReference>
<evidence type="ECO:0000313" key="2">
    <source>
        <dbReference type="Proteomes" id="UP000027442"/>
    </source>
</evidence>
<reference evidence="1 2" key="1">
    <citation type="submission" date="2013-08" db="EMBL/GenBank/DDBJ databases">
        <authorList>
            <person name="Weinstock G."/>
            <person name="Sodergren E."/>
            <person name="Wylie T."/>
            <person name="Fulton L."/>
            <person name="Fulton R."/>
            <person name="Fronick C."/>
            <person name="O'Laughlin M."/>
            <person name="Godfrey J."/>
            <person name="Miner T."/>
            <person name="Herter B."/>
            <person name="Appelbaum E."/>
            <person name="Cordes M."/>
            <person name="Lek S."/>
            <person name="Wollam A."/>
            <person name="Pepin K.H."/>
            <person name="Palsikar V.B."/>
            <person name="Mitreva M."/>
            <person name="Wilson R.K."/>
        </authorList>
    </citation>
    <scope>NUCLEOTIDE SEQUENCE [LARGE SCALE GENOMIC DNA]</scope>
    <source>
        <strain evidence="1 2">ATCC 15930</strain>
    </source>
</reference>
<keyword evidence="2" id="KW-1185">Reference proteome</keyword>
<gene>
    <name evidence="1" type="ORF">HMPREF1991_02344</name>
</gene>
<dbReference type="PATRIC" id="fig|1122985.7.peg.2430"/>
<sequence length="339" mass="37712">MSDEKIFVTLILFVGMMSNVLAQEADYLFMIAQAVKAPSGHNTQPWLFKIADGEIDIIPDFTKSLPVVDPNHRELFVSLGCAAENLCVAAAHKGYEARVAVTNEGVIRVLLAKQSHDVASPLFAQIPLRQTNRSRYDGKIIPDDSIALLKNVAAEPPIAVHFYKNGSSPYAAITEMVYAGNHLQMHNKAFKEELQLWMRYNKKHQDATKDGLSYAVFGAPNVPKFIAKPIMAKAINEKKQNKSDSKNLASASHLVLLTSKDNTIEQWVNLGRTLERILLRTTQMGIAHAYLNQPNEEASLSGQLAQKLGLTNEYPTILIRIGYGKKMPYSLRREGVIVR</sequence>
<dbReference type="InterPro" id="IPR000415">
    <property type="entry name" value="Nitroreductase-like"/>
</dbReference>
<dbReference type="EMBL" id="JNGW01000098">
    <property type="protein sequence ID" value="KDR51622.1"/>
    <property type="molecule type" value="Genomic_DNA"/>
</dbReference>
<dbReference type="eggNOG" id="COG0778">
    <property type="taxonomic scope" value="Bacteria"/>
</dbReference>
<proteinExistence type="predicted"/>
<evidence type="ECO:0000313" key="1">
    <source>
        <dbReference type="EMBL" id="KDR51622.1"/>
    </source>
</evidence>
<dbReference type="HOGENOM" id="CLU_051479_3_0_10"/>
<dbReference type="NCBIfam" id="NF047509">
    <property type="entry name" value="Rv3131_FMN_oxido"/>
    <property type="match status" value="1"/>
</dbReference>
<comment type="caution">
    <text evidence="1">The sequence shown here is derived from an EMBL/GenBank/DDBJ whole genome shotgun (WGS) entry which is preliminary data.</text>
</comment>
<dbReference type="AlphaFoldDB" id="A0A069QG40"/>
<protein>
    <submittedName>
        <fullName evidence="1">Uncharacterized protein</fullName>
    </submittedName>
</protein>
<accession>A0A069QG40</accession>
<dbReference type="Gene3D" id="3.40.109.10">
    <property type="entry name" value="NADH Oxidase"/>
    <property type="match status" value="1"/>
</dbReference>
<dbReference type="SUPFAM" id="SSF55469">
    <property type="entry name" value="FMN-dependent nitroreductase-like"/>
    <property type="match status" value="2"/>
</dbReference>